<feature type="transmembrane region" description="Helical" evidence="6">
    <location>
        <begin position="49"/>
        <end position="78"/>
    </location>
</feature>
<reference evidence="7 8" key="1">
    <citation type="journal article" date="2019" name="Int. J. Syst. Evol. Microbiol.">
        <title>The Global Catalogue of Microorganisms (GCM) 10K type strain sequencing project: providing services to taxonomists for standard genome sequencing and annotation.</title>
        <authorList>
            <consortium name="The Broad Institute Genomics Platform"/>
            <consortium name="The Broad Institute Genome Sequencing Center for Infectious Disease"/>
            <person name="Wu L."/>
            <person name="Ma J."/>
        </authorList>
    </citation>
    <scope>NUCLEOTIDE SEQUENCE [LARGE SCALE GENOMIC DNA]</scope>
    <source>
        <strain evidence="7 8">JCM 15089</strain>
    </source>
</reference>
<dbReference type="PANTHER" id="PTHR33529">
    <property type="entry name" value="SLR0882 PROTEIN-RELATED"/>
    <property type="match status" value="1"/>
</dbReference>
<keyword evidence="3 6" id="KW-0812">Transmembrane</keyword>
<keyword evidence="8" id="KW-1185">Reference proteome</keyword>
<feature type="transmembrane region" description="Helical" evidence="6">
    <location>
        <begin position="12"/>
        <end position="29"/>
    </location>
</feature>
<comment type="caution">
    <text evidence="7">The sequence shown here is derived from an EMBL/GenBank/DDBJ whole genome shotgun (WGS) entry which is preliminary data.</text>
</comment>
<dbReference type="RefSeq" id="WP_166932633.1">
    <property type="nucleotide sequence ID" value="NZ_BAAADD010000002.1"/>
</dbReference>
<accession>A0ABN1ECB9</accession>
<protein>
    <submittedName>
        <fullName evidence="7">LPS export ABC transporter permease LptF</fullName>
    </submittedName>
</protein>
<gene>
    <name evidence="7" type="primary">lptF</name>
    <name evidence="7" type="ORF">GCM10008942_10010</name>
</gene>
<evidence type="ECO:0000313" key="7">
    <source>
        <dbReference type="EMBL" id="GAA0563579.1"/>
    </source>
</evidence>
<evidence type="ECO:0000256" key="5">
    <source>
        <dbReference type="ARBA" id="ARBA00023136"/>
    </source>
</evidence>
<evidence type="ECO:0000256" key="6">
    <source>
        <dbReference type="SAM" id="Phobius"/>
    </source>
</evidence>
<dbReference type="Proteomes" id="UP001499951">
    <property type="component" value="Unassembled WGS sequence"/>
</dbReference>
<sequence>MRRLSSYVLKQLIGPVALFTFLLTCVIWLTQALRLLDLIINRGQSAVTFLYLSMLVVPGLLVIILPLAFFSGALIALSRLNSESELVVMASAGFSRVQLAVPVLTAAVLVMVLTWVCSLWAMPAGQQALNATLFDIRANVSTALLNEGTFNTPAKGLTVFIRAIDNDGTIHGALVHDNRNAKAPISYLAESGRIVQTPAGSRLVMVDGTIQRVAKRGARLNVLKFQRYVFDLDQFAAIQPASERKAKEAFIGELFHPPAGIKDKARRAYLAEAHSRIAEPFYCIAFALIALAAVTQGRRARGAHLLRMTIACAAAAGLRIAGYGVAGLAIGNTAFCILFYLLPLIGIAGAAFVLAGGFPKPLPGVAPPSMPTGETA</sequence>
<evidence type="ECO:0000256" key="4">
    <source>
        <dbReference type="ARBA" id="ARBA00022989"/>
    </source>
</evidence>
<evidence type="ECO:0000256" key="2">
    <source>
        <dbReference type="ARBA" id="ARBA00022475"/>
    </source>
</evidence>
<keyword evidence="5 6" id="KW-0472">Membrane</keyword>
<dbReference type="EMBL" id="BAAADD010000002">
    <property type="protein sequence ID" value="GAA0563579.1"/>
    <property type="molecule type" value="Genomic_DNA"/>
</dbReference>
<feature type="transmembrane region" description="Helical" evidence="6">
    <location>
        <begin position="337"/>
        <end position="358"/>
    </location>
</feature>
<keyword evidence="2" id="KW-1003">Cell membrane</keyword>
<evidence type="ECO:0000256" key="1">
    <source>
        <dbReference type="ARBA" id="ARBA00004651"/>
    </source>
</evidence>
<feature type="transmembrane region" description="Helical" evidence="6">
    <location>
        <begin position="306"/>
        <end position="331"/>
    </location>
</feature>
<dbReference type="PANTHER" id="PTHR33529:SF6">
    <property type="entry name" value="YJGP_YJGQ FAMILY PERMEASE"/>
    <property type="match status" value="1"/>
</dbReference>
<dbReference type="InterPro" id="IPR005495">
    <property type="entry name" value="LptG/LptF_permease"/>
</dbReference>
<evidence type="ECO:0000313" key="8">
    <source>
        <dbReference type="Proteomes" id="UP001499951"/>
    </source>
</evidence>
<organism evidence="7 8">
    <name type="scientific">Rhizomicrobium electricum</name>
    <dbReference type="NCBI Taxonomy" id="480070"/>
    <lineage>
        <taxon>Bacteria</taxon>
        <taxon>Pseudomonadati</taxon>
        <taxon>Pseudomonadota</taxon>
        <taxon>Alphaproteobacteria</taxon>
        <taxon>Micropepsales</taxon>
        <taxon>Micropepsaceae</taxon>
        <taxon>Rhizomicrobium</taxon>
    </lineage>
</organism>
<name>A0ABN1ECB9_9PROT</name>
<comment type="subcellular location">
    <subcellularLocation>
        <location evidence="1">Cell membrane</location>
        <topology evidence="1">Multi-pass membrane protein</topology>
    </subcellularLocation>
</comment>
<proteinExistence type="predicted"/>
<feature type="transmembrane region" description="Helical" evidence="6">
    <location>
        <begin position="99"/>
        <end position="122"/>
    </location>
</feature>
<dbReference type="Pfam" id="PF03739">
    <property type="entry name" value="LptF_LptG"/>
    <property type="match status" value="1"/>
</dbReference>
<evidence type="ECO:0000256" key="3">
    <source>
        <dbReference type="ARBA" id="ARBA00022692"/>
    </source>
</evidence>
<dbReference type="NCBIfam" id="TIGR04407">
    <property type="entry name" value="LptF_YjgP"/>
    <property type="match status" value="1"/>
</dbReference>
<keyword evidence="4 6" id="KW-1133">Transmembrane helix</keyword>
<dbReference type="InterPro" id="IPR030922">
    <property type="entry name" value="LptF"/>
</dbReference>
<feature type="transmembrane region" description="Helical" evidence="6">
    <location>
        <begin position="277"/>
        <end position="294"/>
    </location>
</feature>